<name>A0AC35FJ34_9BILA</name>
<dbReference type="WBParaSite" id="PS1159_v2.g17923.t1">
    <property type="protein sequence ID" value="PS1159_v2.g17923.t1"/>
    <property type="gene ID" value="PS1159_v2.g17923"/>
</dbReference>
<organism evidence="1 2">
    <name type="scientific">Panagrolaimus sp. PS1159</name>
    <dbReference type="NCBI Taxonomy" id="55785"/>
    <lineage>
        <taxon>Eukaryota</taxon>
        <taxon>Metazoa</taxon>
        <taxon>Ecdysozoa</taxon>
        <taxon>Nematoda</taxon>
        <taxon>Chromadorea</taxon>
        <taxon>Rhabditida</taxon>
        <taxon>Tylenchina</taxon>
        <taxon>Panagrolaimomorpha</taxon>
        <taxon>Panagrolaimoidea</taxon>
        <taxon>Panagrolaimidae</taxon>
        <taxon>Panagrolaimus</taxon>
    </lineage>
</organism>
<sequence>MKYIIFVSVFFLLFIGLMASESIAEKNSVSGLRFRRQSNNSGAVGGLLTSLLGGAQNPLLDTQIKLG</sequence>
<protein>
    <submittedName>
        <fullName evidence="2">Uncharacterized protein</fullName>
    </submittedName>
</protein>
<reference evidence="2" key="1">
    <citation type="submission" date="2022-11" db="UniProtKB">
        <authorList>
            <consortium name="WormBaseParasite"/>
        </authorList>
    </citation>
    <scope>IDENTIFICATION</scope>
</reference>
<evidence type="ECO:0000313" key="2">
    <source>
        <dbReference type="WBParaSite" id="PS1159_v2.g17923.t1"/>
    </source>
</evidence>
<proteinExistence type="predicted"/>
<evidence type="ECO:0000313" key="1">
    <source>
        <dbReference type="Proteomes" id="UP000887580"/>
    </source>
</evidence>
<dbReference type="Proteomes" id="UP000887580">
    <property type="component" value="Unplaced"/>
</dbReference>
<accession>A0AC35FJ34</accession>